<name>A0A9J5WCQ1_SOLCO</name>
<accession>A0A9J5WCQ1</accession>
<dbReference type="Proteomes" id="UP000824120">
    <property type="component" value="Chromosome 12"/>
</dbReference>
<comment type="caution">
    <text evidence="1">The sequence shown here is derived from an EMBL/GenBank/DDBJ whole genome shotgun (WGS) entry which is preliminary data.</text>
</comment>
<dbReference type="EMBL" id="JACXVP010000012">
    <property type="protein sequence ID" value="KAG5573362.1"/>
    <property type="molecule type" value="Genomic_DNA"/>
</dbReference>
<reference evidence="1 2" key="1">
    <citation type="submission" date="2020-09" db="EMBL/GenBank/DDBJ databases">
        <title>De no assembly of potato wild relative species, Solanum commersonii.</title>
        <authorList>
            <person name="Cho K."/>
        </authorList>
    </citation>
    <scope>NUCLEOTIDE SEQUENCE [LARGE SCALE GENOMIC DNA]</scope>
    <source>
        <strain evidence="1">LZ3.2</strain>
        <tissue evidence="1">Leaf</tissue>
    </source>
</reference>
<organism evidence="1 2">
    <name type="scientific">Solanum commersonii</name>
    <name type="common">Commerson's wild potato</name>
    <name type="synonym">Commerson's nightshade</name>
    <dbReference type="NCBI Taxonomy" id="4109"/>
    <lineage>
        <taxon>Eukaryota</taxon>
        <taxon>Viridiplantae</taxon>
        <taxon>Streptophyta</taxon>
        <taxon>Embryophyta</taxon>
        <taxon>Tracheophyta</taxon>
        <taxon>Spermatophyta</taxon>
        <taxon>Magnoliopsida</taxon>
        <taxon>eudicotyledons</taxon>
        <taxon>Gunneridae</taxon>
        <taxon>Pentapetalae</taxon>
        <taxon>asterids</taxon>
        <taxon>lamiids</taxon>
        <taxon>Solanales</taxon>
        <taxon>Solanaceae</taxon>
        <taxon>Solanoideae</taxon>
        <taxon>Solaneae</taxon>
        <taxon>Solanum</taxon>
    </lineage>
</organism>
<keyword evidence="2" id="KW-1185">Reference proteome</keyword>
<evidence type="ECO:0000313" key="2">
    <source>
        <dbReference type="Proteomes" id="UP000824120"/>
    </source>
</evidence>
<dbReference type="AlphaFoldDB" id="A0A9J5WCQ1"/>
<proteinExistence type="predicted"/>
<protein>
    <submittedName>
        <fullName evidence="1">Uncharacterized protein</fullName>
    </submittedName>
</protein>
<evidence type="ECO:0000313" key="1">
    <source>
        <dbReference type="EMBL" id="KAG5573362.1"/>
    </source>
</evidence>
<gene>
    <name evidence="1" type="ORF">H5410_063128</name>
</gene>
<sequence length="75" mass="8819">MNSGFFLLSATEIFGSIFMKFDREGEFKVKYQKDDHIMGHNEWKKISEQITLIVHSIVIRLQNPRFIVSANIFVQ</sequence>